<evidence type="ECO:0000256" key="1">
    <source>
        <dbReference type="ARBA" id="ARBA00002901"/>
    </source>
</evidence>
<gene>
    <name evidence="9" type="ORF">GCM10010529_01150</name>
</gene>
<feature type="domain" description="MoaB/Mog" evidence="8">
    <location>
        <begin position="202"/>
        <end position="346"/>
    </location>
</feature>
<comment type="catalytic activity">
    <reaction evidence="6">
        <text>adenylyl-molybdopterin + molybdate = Mo-molybdopterin + AMP + H(+)</text>
        <dbReference type="Rhea" id="RHEA:35047"/>
        <dbReference type="ChEBI" id="CHEBI:15378"/>
        <dbReference type="ChEBI" id="CHEBI:36264"/>
        <dbReference type="ChEBI" id="CHEBI:62727"/>
        <dbReference type="ChEBI" id="CHEBI:71302"/>
        <dbReference type="ChEBI" id="CHEBI:456215"/>
        <dbReference type="EC" id="2.10.1.1"/>
    </reaction>
</comment>
<dbReference type="SUPFAM" id="SSF53218">
    <property type="entry name" value="Molybdenum cofactor biosynthesis proteins"/>
    <property type="match status" value="1"/>
</dbReference>
<keyword evidence="7" id="KW-0808">Transferase</keyword>
<comment type="caution">
    <text evidence="9">The sequence shown here is derived from an EMBL/GenBank/DDBJ whole genome shotgun (WGS) entry which is preliminary data.</text>
</comment>
<dbReference type="InterPro" id="IPR001453">
    <property type="entry name" value="MoaB/Mog_dom"/>
</dbReference>
<dbReference type="InterPro" id="IPR036425">
    <property type="entry name" value="MoaB/Mog-like_dom_sf"/>
</dbReference>
<comment type="similarity">
    <text evidence="3 7">Belongs to the MoeA family.</text>
</comment>
<dbReference type="SUPFAM" id="SSF63867">
    <property type="entry name" value="MoeA C-terminal domain-like"/>
    <property type="match status" value="1"/>
</dbReference>
<organism evidence="9 10">
    <name type="scientific">Nesterenkonia aethiopica</name>
    <dbReference type="NCBI Taxonomy" id="269144"/>
    <lineage>
        <taxon>Bacteria</taxon>
        <taxon>Bacillati</taxon>
        <taxon>Actinomycetota</taxon>
        <taxon>Actinomycetes</taxon>
        <taxon>Micrococcales</taxon>
        <taxon>Micrococcaceae</taxon>
        <taxon>Nesterenkonia</taxon>
    </lineage>
</organism>
<dbReference type="InterPro" id="IPR038987">
    <property type="entry name" value="MoeA-like"/>
</dbReference>
<dbReference type="Pfam" id="PF03453">
    <property type="entry name" value="MoeA_N"/>
    <property type="match status" value="1"/>
</dbReference>
<dbReference type="PANTHER" id="PTHR10192:SF5">
    <property type="entry name" value="GEPHYRIN"/>
    <property type="match status" value="1"/>
</dbReference>
<evidence type="ECO:0000313" key="9">
    <source>
        <dbReference type="EMBL" id="GAA3050818.1"/>
    </source>
</evidence>
<evidence type="ECO:0000256" key="6">
    <source>
        <dbReference type="ARBA" id="ARBA00047317"/>
    </source>
</evidence>
<dbReference type="Gene3D" id="2.40.340.10">
    <property type="entry name" value="MoeA, C-terminal, domain IV"/>
    <property type="match status" value="1"/>
</dbReference>
<dbReference type="EMBL" id="BAAAVT010000001">
    <property type="protein sequence ID" value="GAA3050818.1"/>
    <property type="molecule type" value="Genomic_DNA"/>
</dbReference>
<comment type="function">
    <text evidence="1 7">Catalyzes the insertion of molybdate into adenylated molybdopterin with the concomitant release of AMP.</text>
</comment>
<dbReference type="Gene3D" id="3.90.105.10">
    <property type="entry name" value="Molybdopterin biosynthesis moea protein, domain 2"/>
    <property type="match status" value="1"/>
</dbReference>
<reference evidence="10" key="1">
    <citation type="journal article" date="2019" name="Int. J. Syst. Evol. Microbiol.">
        <title>The Global Catalogue of Microorganisms (GCM) 10K type strain sequencing project: providing services to taxonomists for standard genome sequencing and annotation.</title>
        <authorList>
            <consortium name="The Broad Institute Genomics Platform"/>
            <consortium name="The Broad Institute Genome Sequencing Center for Infectious Disease"/>
            <person name="Wu L."/>
            <person name="Ma J."/>
        </authorList>
    </citation>
    <scope>NUCLEOTIDE SEQUENCE [LARGE SCALE GENOMIC DNA]</scope>
    <source>
        <strain evidence="10">JCM 14309</strain>
    </source>
</reference>
<accession>A0ABP6LLR4</accession>
<dbReference type="SUPFAM" id="SSF63882">
    <property type="entry name" value="MoeA N-terminal region -like"/>
    <property type="match status" value="1"/>
</dbReference>
<keyword evidence="5 7" id="KW-0501">Molybdenum cofactor biosynthesis</keyword>
<proteinExistence type="inferred from homology"/>
<dbReference type="Proteomes" id="UP001500236">
    <property type="component" value="Unassembled WGS sequence"/>
</dbReference>
<comment type="pathway">
    <text evidence="2 7">Cofactor biosynthesis; molybdopterin biosynthesis.</text>
</comment>
<evidence type="ECO:0000256" key="7">
    <source>
        <dbReference type="RuleBase" id="RU365090"/>
    </source>
</evidence>
<protein>
    <recommendedName>
        <fullName evidence="7">Molybdopterin molybdenumtransferase</fullName>
        <ecNumber evidence="7">2.10.1.1</ecNumber>
    </recommendedName>
</protein>
<dbReference type="PANTHER" id="PTHR10192">
    <property type="entry name" value="MOLYBDOPTERIN BIOSYNTHESIS PROTEIN"/>
    <property type="match status" value="1"/>
</dbReference>
<sequence>MGRLRTVLSAALQDPARHGGESLRVTEPGLVGRVAAADVIAEAPLPGFDNSQMDGFAARSADLTPGEERSLPLAGVVPAGSAAPSLPEGATAAVMTGAPLPEGADVVIPVELTTAGSFQDLLPQSDPGASGPPSGWTARSVTFTELTAEDLSPGRFIRPAGSDLEAGETVLRAGEVLTPARLGLLAALGRATVSVRPRTRALVLATGDEVRRPGSTLRPGQLHDANTPLLMAGLESLGVEAHAASAASDDVATFTDVVEELISQYDPQLLVTAGGISAGAFEVVRQSLADRGIEFGSIRQQPGGPQGWGLIPADGRRPAVAVVCLPGNPVSCAVSLETLLRPALASLDASCPPPHRIAVTLAEAVESRPGVTQYRRAEFSPASTDDAAQLPTVRLVGGPSSHLLGHLARADVLVELTEDDTQVPAGAERHALLLTGRRLP</sequence>
<evidence type="ECO:0000256" key="2">
    <source>
        <dbReference type="ARBA" id="ARBA00005046"/>
    </source>
</evidence>
<dbReference type="Pfam" id="PF00994">
    <property type="entry name" value="MoCF_biosynth"/>
    <property type="match status" value="1"/>
</dbReference>
<dbReference type="InterPro" id="IPR036688">
    <property type="entry name" value="MoeA_C_domain_IV_sf"/>
</dbReference>
<evidence type="ECO:0000256" key="4">
    <source>
        <dbReference type="ARBA" id="ARBA00022505"/>
    </source>
</evidence>
<keyword evidence="7" id="KW-0479">Metal-binding</keyword>
<dbReference type="CDD" id="cd00887">
    <property type="entry name" value="MoeA"/>
    <property type="match status" value="1"/>
</dbReference>
<name>A0ABP6LLR4_9MICC</name>
<dbReference type="Gene3D" id="3.40.980.10">
    <property type="entry name" value="MoaB/Mog-like domain"/>
    <property type="match status" value="1"/>
</dbReference>
<comment type="cofactor">
    <cofactor evidence="7">
        <name>Mg(2+)</name>
        <dbReference type="ChEBI" id="CHEBI:18420"/>
    </cofactor>
</comment>
<dbReference type="InterPro" id="IPR036135">
    <property type="entry name" value="MoeA_linker/N_sf"/>
</dbReference>
<dbReference type="NCBIfam" id="NF045515">
    <property type="entry name" value="Glp_gephyrin"/>
    <property type="match status" value="1"/>
</dbReference>
<evidence type="ECO:0000313" key="10">
    <source>
        <dbReference type="Proteomes" id="UP001500236"/>
    </source>
</evidence>
<keyword evidence="7" id="KW-0460">Magnesium</keyword>
<keyword evidence="4 7" id="KW-0500">Molybdenum</keyword>
<evidence type="ECO:0000259" key="8">
    <source>
        <dbReference type="SMART" id="SM00852"/>
    </source>
</evidence>
<keyword evidence="10" id="KW-1185">Reference proteome</keyword>
<evidence type="ECO:0000256" key="5">
    <source>
        <dbReference type="ARBA" id="ARBA00023150"/>
    </source>
</evidence>
<evidence type="ECO:0000256" key="3">
    <source>
        <dbReference type="ARBA" id="ARBA00010763"/>
    </source>
</evidence>
<dbReference type="InterPro" id="IPR005111">
    <property type="entry name" value="MoeA_C_domain_IV"/>
</dbReference>
<dbReference type="EC" id="2.10.1.1" evidence="7"/>
<dbReference type="Pfam" id="PF03454">
    <property type="entry name" value="MoeA_C"/>
    <property type="match status" value="1"/>
</dbReference>
<dbReference type="Gene3D" id="2.170.190.11">
    <property type="entry name" value="Molybdopterin biosynthesis moea protein, domain 3"/>
    <property type="match status" value="1"/>
</dbReference>
<dbReference type="SMART" id="SM00852">
    <property type="entry name" value="MoCF_biosynth"/>
    <property type="match status" value="1"/>
</dbReference>
<dbReference type="InterPro" id="IPR005110">
    <property type="entry name" value="MoeA_linker/N"/>
</dbReference>